<feature type="compositionally biased region" description="Polar residues" evidence="1">
    <location>
        <begin position="208"/>
        <end position="220"/>
    </location>
</feature>
<sequence length="220" mass="23527">MNSSTLQLKVSVLKESLPGRHLGVSRPGCQPLNALNCSALHPQSNGKGGELMAAFQSFVTFQPQSDLSSLRPPVKSCWVTSSPTPPATAVWLLRAPGLQVHSLPAHYSLMRLLTPRCSHQSSFDLQYLHHPPVPIVAKGNLRNAPPLPALSAASMLLNTDVSGAKHNAFSHLTSRTHGQSTEQQESEDNITLTSFTLTLPGESPPSPSGQASLHNNISHS</sequence>
<comment type="caution">
    <text evidence="2">The sequence shown here is derived from an EMBL/GenBank/DDBJ whole genome shotgun (WGS) entry which is preliminary data.</text>
</comment>
<proteinExistence type="predicted"/>
<dbReference type="Proteomes" id="UP001153269">
    <property type="component" value="Unassembled WGS sequence"/>
</dbReference>
<gene>
    <name evidence="2" type="ORF">PLEPLA_LOCUS8724</name>
</gene>
<dbReference type="EMBL" id="CADEAL010000485">
    <property type="protein sequence ID" value="CAB1420847.1"/>
    <property type="molecule type" value="Genomic_DNA"/>
</dbReference>
<evidence type="ECO:0000313" key="3">
    <source>
        <dbReference type="Proteomes" id="UP001153269"/>
    </source>
</evidence>
<name>A0A9N7TXY1_PLEPL</name>
<keyword evidence="3" id="KW-1185">Reference proteome</keyword>
<dbReference type="AlphaFoldDB" id="A0A9N7TXY1"/>
<protein>
    <submittedName>
        <fullName evidence="2">Uncharacterized protein</fullName>
    </submittedName>
</protein>
<evidence type="ECO:0000256" key="1">
    <source>
        <dbReference type="SAM" id="MobiDB-lite"/>
    </source>
</evidence>
<organism evidence="2 3">
    <name type="scientific">Pleuronectes platessa</name>
    <name type="common">European plaice</name>
    <dbReference type="NCBI Taxonomy" id="8262"/>
    <lineage>
        <taxon>Eukaryota</taxon>
        <taxon>Metazoa</taxon>
        <taxon>Chordata</taxon>
        <taxon>Craniata</taxon>
        <taxon>Vertebrata</taxon>
        <taxon>Euteleostomi</taxon>
        <taxon>Actinopterygii</taxon>
        <taxon>Neopterygii</taxon>
        <taxon>Teleostei</taxon>
        <taxon>Neoteleostei</taxon>
        <taxon>Acanthomorphata</taxon>
        <taxon>Carangaria</taxon>
        <taxon>Pleuronectiformes</taxon>
        <taxon>Pleuronectoidei</taxon>
        <taxon>Pleuronectidae</taxon>
        <taxon>Pleuronectes</taxon>
    </lineage>
</organism>
<feature type="region of interest" description="Disordered" evidence="1">
    <location>
        <begin position="197"/>
        <end position="220"/>
    </location>
</feature>
<evidence type="ECO:0000313" key="2">
    <source>
        <dbReference type="EMBL" id="CAB1420847.1"/>
    </source>
</evidence>
<accession>A0A9N7TXY1</accession>
<reference evidence="2" key="1">
    <citation type="submission" date="2020-03" db="EMBL/GenBank/DDBJ databases">
        <authorList>
            <person name="Weist P."/>
        </authorList>
    </citation>
    <scope>NUCLEOTIDE SEQUENCE</scope>
</reference>